<feature type="compositionally biased region" description="Polar residues" evidence="1">
    <location>
        <begin position="128"/>
        <end position="144"/>
    </location>
</feature>
<accession>A0A165A8R5</accession>
<reference evidence="3" key="2">
    <citation type="submission" date="2022-03" db="EMBL/GenBank/DDBJ databases">
        <title>Draft title - Genomic analysis of global carrot germplasm unveils the trajectory of domestication and the origin of high carotenoid orange carrot.</title>
        <authorList>
            <person name="Iorizzo M."/>
            <person name="Ellison S."/>
            <person name="Senalik D."/>
            <person name="Macko-Podgorni A."/>
            <person name="Grzebelus D."/>
            <person name="Bostan H."/>
            <person name="Rolling W."/>
            <person name="Curaba J."/>
            <person name="Simon P."/>
        </authorList>
    </citation>
    <scope>NUCLEOTIDE SEQUENCE</scope>
    <source>
        <tissue evidence="3">Leaf</tissue>
    </source>
</reference>
<protein>
    <submittedName>
        <fullName evidence="2">Uncharacterized protein</fullName>
    </submittedName>
</protein>
<gene>
    <name evidence="2" type="ORF">DCAR_015530</name>
    <name evidence="3" type="ORF">DCAR_0415211</name>
</gene>
<feature type="region of interest" description="Disordered" evidence="1">
    <location>
        <begin position="1"/>
        <end position="43"/>
    </location>
</feature>
<feature type="compositionally biased region" description="Low complexity" evidence="1">
    <location>
        <begin position="349"/>
        <end position="372"/>
    </location>
</feature>
<feature type="compositionally biased region" description="Basic and acidic residues" evidence="1">
    <location>
        <begin position="337"/>
        <end position="348"/>
    </location>
</feature>
<evidence type="ECO:0000313" key="4">
    <source>
        <dbReference type="Proteomes" id="UP000077755"/>
    </source>
</evidence>
<feature type="region of interest" description="Disordered" evidence="1">
    <location>
        <begin position="94"/>
        <end position="149"/>
    </location>
</feature>
<evidence type="ECO:0000313" key="2">
    <source>
        <dbReference type="EMBL" id="KZM97108.1"/>
    </source>
</evidence>
<reference evidence="2" key="1">
    <citation type="journal article" date="2016" name="Nat. Genet.">
        <title>A high-quality carrot genome assembly provides new insights into carotenoid accumulation and asterid genome evolution.</title>
        <authorList>
            <person name="Iorizzo M."/>
            <person name="Ellison S."/>
            <person name="Senalik D."/>
            <person name="Zeng P."/>
            <person name="Satapoomin P."/>
            <person name="Huang J."/>
            <person name="Bowman M."/>
            <person name="Iovene M."/>
            <person name="Sanseverino W."/>
            <person name="Cavagnaro P."/>
            <person name="Yildiz M."/>
            <person name="Macko-Podgorni A."/>
            <person name="Moranska E."/>
            <person name="Grzebelus E."/>
            <person name="Grzebelus D."/>
            <person name="Ashrafi H."/>
            <person name="Zheng Z."/>
            <person name="Cheng S."/>
            <person name="Spooner D."/>
            <person name="Van Deynze A."/>
            <person name="Simon P."/>
        </authorList>
    </citation>
    <scope>NUCLEOTIDE SEQUENCE [LARGE SCALE GENOMIC DNA]</scope>
    <source>
        <tissue evidence="2">Leaf</tissue>
    </source>
</reference>
<dbReference type="Gramene" id="KZM97108">
    <property type="protein sequence ID" value="KZM97108"/>
    <property type="gene ID" value="DCAR_015530"/>
</dbReference>
<proteinExistence type="predicted"/>
<dbReference type="EMBL" id="CP093346">
    <property type="protein sequence ID" value="WOG95882.1"/>
    <property type="molecule type" value="Genomic_DNA"/>
</dbReference>
<evidence type="ECO:0000256" key="1">
    <source>
        <dbReference type="SAM" id="MobiDB-lite"/>
    </source>
</evidence>
<organism evidence="2">
    <name type="scientific">Daucus carota subsp. sativus</name>
    <name type="common">Carrot</name>
    <dbReference type="NCBI Taxonomy" id="79200"/>
    <lineage>
        <taxon>Eukaryota</taxon>
        <taxon>Viridiplantae</taxon>
        <taxon>Streptophyta</taxon>
        <taxon>Embryophyta</taxon>
        <taxon>Tracheophyta</taxon>
        <taxon>Spermatophyta</taxon>
        <taxon>Magnoliopsida</taxon>
        <taxon>eudicotyledons</taxon>
        <taxon>Gunneridae</taxon>
        <taxon>Pentapetalae</taxon>
        <taxon>asterids</taxon>
        <taxon>campanulids</taxon>
        <taxon>Apiales</taxon>
        <taxon>Apiaceae</taxon>
        <taxon>Apioideae</taxon>
        <taxon>Scandiceae</taxon>
        <taxon>Daucinae</taxon>
        <taxon>Daucus</taxon>
        <taxon>Daucus sect. Daucus</taxon>
    </lineage>
</organism>
<feature type="compositionally biased region" description="Polar residues" evidence="1">
    <location>
        <begin position="325"/>
        <end position="336"/>
    </location>
</feature>
<sequence>MPKSVASSTTTTSESRSYMSNLSHDRSSLGSSSSLPSAGTSCTSASLSLSNRLSWAASSRASHGRSFSDNSSSKTLSASLLSNDSYATARKLSAMTDRPRHSKTHSISFPPASHHQSISQVRPPVKSETPTTYQHTNLYQSRSQIRPPVRSEHAYNQTITNLSHYGAMAPFHMQSPPAQSVESLWASLDSQSSLGAPLPVQTTQPSPPDFAYHGIPTNTNYFLPPVNFDLMSLIQSAVTSVHANNYDQTFTNLSPHGAMGPFRMQSPLEHSEESLWASLDSQSSLGASPPMQTTQPSPHDFAYHGIQGPLLVETHDAEDNDAEDMQSSPKSSSEIQPQREEDMQRLGEELLLSLTSPTEIQGQSSAAAPAPAENNQRPLFKLKKYFRNVFEF</sequence>
<evidence type="ECO:0000313" key="3">
    <source>
        <dbReference type="EMBL" id="WOG95882.1"/>
    </source>
</evidence>
<dbReference type="Proteomes" id="UP000077755">
    <property type="component" value="Chromosome 4"/>
</dbReference>
<keyword evidence="4" id="KW-1185">Reference proteome</keyword>
<feature type="compositionally biased region" description="Polar residues" evidence="1">
    <location>
        <begin position="279"/>
        <end position="297"/>
    </location>
</feature>
<dbReference type="EMBL" id="LNRQ01000004">
    <property type="protein sequence ID" value="KZM97108.1"/>
    <property type="molecule type" value="Genomic_DNA"/>
</dbReference>
<feature type="region of interest" description="Disordered" evidence="1">
    <location>
        <begin position="319"/>
        <end position="376"/>
    </location>
</feature>
<dbReference type="AlphaFoldDB" id="A0A165A8R5"/>
<feature type="region of interest" description="Disordered" evidence="1">
    <location>
        <begin position="257"/>
        <end position="304"/>
    </location>
</feature>
<name>A0A165A8R5_DAUCS</name>